<gene>
    <name evidence="2" type="ORF">E2C01_038626</name>
</gene>
<comment type="caution">
    <text evidence="2">The sequence shown here is derived from an EMBL/GenBank/DDBJ whole genome shotgun (WGS) entry which is preliminary data.</text>
</comment>
<evidence type="ECO:0000256" key="1">
    <source>
        <dbReference type="SAM" id="MobiDB-lite"/>
    </source>
</evidence>
<protein>
    <submittedName>
        <fullName evidence="2">Uncharacterized protein</fullName>
    </submittedName>
</protein>
<proteinExistence type="predicted"/>
<dbReference type="EMBL" id="VSRR010006504">
    <property type="protein sequence ID" value="MPC44944.1"/>
    <property type="molecule type" value="Genomic_DNA"/>
</dbReference>
<feature type="region of interest" description="Disordered" evidence="1">
    <location>
        <begin position="104"/>
        <end position="134"/>
    </location>
</feature>
<evidence type="ECO:0000313" key="2">
    <source>
        <dbReference type="EMBL" id="MPC44944.1"/>
    </source>
</evidence>
<feature type="compositionally biased region" description="Polar residues" evidence="1">
    <location>
        <begin position="36"/>
        <end position="61"/>
    </location>
</feature>
<dbReference type="Proteomes" id="UP000324222">
    <property type="component" value="Unassembled WGS sequence"/>
</dbReference>
<sequence length="134" mass="13803">MVRVDGDETLSGPLEVSIVVCGASPHQALQPIPLPASQTDSQPASQPASRPASQVVSQSDSGRLVGSDMRRLSIAVSLWTCTNQGFCLPYVEPINGRFKGCRRTGVPEGETASTTPCGAAGLALPLPSDDAEAG</sequence>
<feature type="region of interest" description="Disordered" evidence="1">
    <location>
        <begin position="30"/>
        <end position="63"/>
    </location>
</feature>
<organism evidence="2 3">
    <name type="scientific">Portunus trituberculatus</name>
    <name type="common">Swimming crab</name>
    <name type="synonym">Neptunus trituberculatus</name>
    <dbReference type="NCBI Taxonomy" id="210409"/>
    <lineage>
        <taxon>Eukaryota</taxon>
        <taxon>Metazoa</taxon>
        <taxon>Ecdysozoa</taxon>
        <taxon>Arthropoda</taxon>
        <taxon>Crustacea</taxon>
        <taxon>Multicrustacea</taxon>
        <taxon>Malacostraca</taxon>
        <taxon>Eumalacostraca</taxon>
        <taxon>Eucarida</taxon>
        <taxon>Decapoda</taxon>
        <taxon>Pleocyemata</taxon>
        <taxon>Brachyura</taxon>
        <taxon>Eubrachyura</taxon>
        <taxon>Portunoidea</taxon>
        <taxon>Portunidae</taxon>
        <taxon>Portuninae</taxon>
        <taxon>Portunus</taxon>
    </lineage>
</organism>
<dbReference type="AlphaFoldDB" id="A0A5B7FKK9"/>
<keyword evidence="3" id="KW-1185">Reference proteome</keyword>
<evidence type="ECO:0000313" key="3">
    <source>
        <dbReference type="Proteomes" id="UP000324222"/>
    </source>
</evidence>
<name>A0A5B7FKK9_PORTR</name>
<reference evidence="2 3" key="1">
    <citation type="submission" date="2019-05" db="EMBL/GenBank/DDBJ databases">
        <title>Another draft genome of Portunus trituberculatus and its Hox gene families provides insights of decapod evolution.</title>
        <authorList>
            <person name="Jeong J.-H."/>
            <person name="Song I."/>
            <person name="Kim S."/>
            <person name="Choi T."/>
            <person name="Kim D."/>
            <person name="Ryu S."/>
            <person name="Kim W."/>
        </authorList>
    </citation>
    <scope>NUCLEOTIDE SEQUENCE [LARGE SCALE GENOMIC DNA]</scope>
    <source>
        <tissue evidence="2">Muscle</tissue>
    </source>
</reference>
<accession>A0A5B7FKK9</accession>